<dbReference type="KEGG" id="scor:J3U87_24685"/>
<gene>
    <name evidence="3" type="ORF">J3U87_24685</name>
</gene>
<accession>A0A8A4TIW6</accession>
<evidence type="ECO:0000313" key="4">
    <source>
        <dbReference type="Proteomes" id="UP000663929"/>
    </source>
</evidence>
<feature type="transmembrane region" description="Helical" evidence="2">
    <location>
        <begin position="35"/>
        <end position="54"/>
    </location>
</feature>
<evidence type="ECO:0000256" key="1">
    <source>
        <dbReference type="SAM" id="MobiDB-lite"/>
    </source>
</evidence>
<name>A0A8A4TIW6_SULCO</name>
<dbReference type="EMBL" id="CP071793">
    <property type="protein sequence ID" value="QTD48791.1"/>
    <property type="molecule type" value="Genomic_DNA"/>
</dbReference>
<feature type="transmembrane region" description="Helical" evidence="2">
    <location>
        <begin position="60"/>
        <end position="79"/>
    </location>
</feature>
<evidence type="ECO:0000313" key="3">
    <source>
        <dbReference type="EMBL" id="QTD48791.1"/>
    </source>
</evidence>
<feature type="region of interest" description="Disordered" evidence="1">
    <location>
        <begin position="1"/>
        <end position="22"/>
    </location>
</feature>
<keyword evidence="2" id="KW-1133">Transmembrane helix</keyword>
<evidence type="ECO:0008006" key="5">
    <source>
        <dbReference type="Google" id="ProtNLM"/>
    </source>
</evidence>
<reference evidence="3" key="1">
    <citation type="submission" date="2021-03" db="EMBL/GenBank/DDBJ databases">
        <title>Acanthopleuribacteraceae sp. M133.</title>
        <authorList>
            <person name="Wang G."/>
        </authorList>
    </citation>
    <scope>NUCLEOTIDE SEQUENCE</scope>
    <source>
        <strain evidence="3">M133</strain>
    </source>
</reference>
<keyword evidence="4" id="KW-1185">Reference proteome</keyword>
<keyword evidence="2" id="KW-0472">Membrane</keyword>
<keyword evidence="2" id="KW-0812">Transmembrane</keyword>
<feature type="transmembrane region" description="Helical" evidence="2">
    <location>
        <begin position="86"/>
        <end position="106"/>
    </location>
</feature>
<dbReference type="AlphaFoldDB" id="A0A8A4TIW6"/>
<feature type="transmembrane region" description="Helical" evidence="2">
    <location>
        <begin position="118"/>
        <end position="136"/>
    </location>
</feature>
<proteinExistence type="predicted"/>
<evidence type="ECO:0000256" key="2">
    <source>
        <dbReference type="SAM" id="Phobius"/>
    </source>
</evidence>
<organism evidence="3 4">
    <name type="scientific">Sulfidibacter corallicola</name>
    <dbReference type="NCBI Taxonomy" id="2818388"/>
    <lineage>
        <taxon>Bacteria</taxon>
        <taxon>Pseudomonadati</taxon>
        <taxon>Acidobacteriota</taxon>
        <taxon>Holophagae</taxon>
        <taxon>Acanthopleuribacterales</taxon>
        <taxon>Acanthopleuribacteraceae</taxon>
        <taxon>Sulfidibacter</taxon>
    </lineage>
</organism>
<protein>
    <recommendedName>
        <fullName evidence="5">DUF2069 domain-containing protein</fullName>
    </recommendedName>
</protein>
<dbReference type="RefSeq" id="WP_237378442.1">
    <property type="nucleotide sequence ID" value="NZ_CP071793.1"/>
</dbReference>
<sequence length="146" mass="16156">MTPRDHNPFAPPESELGESPTRLRDRSSLDRLRDLILAIELFLGAIPVLAMVQLPDPLNAVLFVSSGIFWCLFFIPVVIRSAKLGWSAVFALPAGLFLFLLTGRTFAHGIESLTPLQGVWACLAIVALVVWLRSLILRRSARHPSD</sequence>
<dbReference type="Proteomes" id="UP000663929">
    <property type="component" value="Chromosome"/>
</dbReference>